<feature type="region of interest" description="Disordered" evidence="5">
    <location>
        <begin position="180"/>
        <end position="232"/>
    </location>
</feature>
<keyword evidence="9" id="KW-1185">Reference proteome</keyword>
<dbReference type="InterPro" id="IPR010817">
    <property type="entry name" value="HemY_N"/>
</dbReference>
<dbReference type="EMBL" id="JARVII010000003">
    <property type="protein sequence ID" value="MDG9698685.1"/>
    <property type="molecule type" value="Genomic_DNA"/>
</dbReference>
<dbReference type="GO" id="GO:0016020">
    <property type="term" value="C:membrane"/>
    <property type="evidence" value="ECO:0007669"/>
    <property type="project" value="UniProtKB-SubCell"/>
</dbReference>
<keyword evidence="2 6" id="KW-0812">Transmembrane</keyword>
<feature type="compositionally biased region" description="Low complexity" evidence="5">
    <location>
        <begin position="180"/>
        <end position="195"/>
    </location>
</feature>
<name>A0AAW6REQ7_9BURK</name>
<comment type="subcellular location">
    <subcellularLocation>
        <location evidence="1">Membrane</location>
    </subcellularLocation>
</comment>
<evidence type="ECO:0000256" key="5">
    <source>
        <dbReference type="SAM" id="MobiDB-lite"/>
    </source>
</evidence>
<organism evidence="8 9">
    <name type="scientific">Ottowia cancrivicina</name>
    <dbReference type="NCBI Taxonomy" id="3040346"/>
    <lineage>
        <taxon>Bacteria</taxon>
        <taxon>Pseudomonadati</taxon>
        <taxon>Pseudomonadota</taxon>
        <taxon>Betaproteobacteria</taxon>
        <taxon>Burkholderiales</taxon>
        <taxon>Comamonadaceae</taxon>
        <taxon>Ottowia</taxon>
    </lineage>
</organism>
<evidence type="ECO:0000256" key="1">
    <source>
        <dbReference type="ARBA" id="ARBA00004370"/>
    </source>
</evidence>
<evidence type="ECO:0000313" key="8">
    <source>
        <dbReference type="EMBL" id="MDG9698685.1"/>
    </source>
</evidence>
<feature type="domain" description="HemY N-terminal" evidence="7">
    <location>
        <begin position="41"/>
        <end position="143"/>
    </location>
</feature>
<feature type="transmembrane region" description="Helical" evidence="6">
    <location>
        <begin position="18"/>
        <end position="38"/>
    </location>
</feature>
<gene>
    <name evidence="8" type="ORF">QB898_02945</name>
</gene>
<reference evidence="8 9" key="1">
    <citation type="submission" date="2023-04" db="EMBL/GenBank/DDBJ databases">
        <title>Ottowia paracancer sp. nov., isolated from human stomach.</title>
        <authorList>
            <person name="Song Y."/>
        </authorList>
    </citation>
    <scope>NUCLEOTIDE SEQUENCE [LARGE SCALE GENOMIC DNA]</scope>
    <source>
        <strain evidence="8 9">10c7w1</strain>
    </source>
</reference>
<proteinExistence type="predicted"/>
<dbReference type="Pfam" id="PF07219">
    <property type="entry name" value="HemY_N"/>
    <property type="match status" value="1"/>
</dbReference>
<comment type="caution">
    <text evidence="8">The sequence shown here is derived from an EMBL/GenBank/DDBJ whole genome shotgun (WGS) entry which is preliminary data.</text>
</comment>
<evidence type="ECO:0000256" key="6">
    <source>
        <dbReference type="SAM" id="Phobius"/>
    </source>
</evidence>
<dbReference type="PROSITE" id="PS51257">
    <property type="entry name" value="PROKAR_LIPOPROTEIN"/>
    <property type="match status" value="1"/>
</dbReference>
<accession>A0AAW6REQ7</accession>
<feature type="transmembrane region" description="Helical" evidence="6">
    <location>
        <begin position="58"/>
        <end position="77"/>
    </location>
</feature>
<evidence type="ECO:0000313" key="9">
    <source>
        <dbReference type="Proteomes" id="UP001237156"/>
    </source>
</evidence>
<keyword evidence="4 6" id="KW-0472">Membrane</keyword>
<evidence type="ECO:0000259" key="7">
    <source>
        <dbReference type="Pfam" id="PF07219"/>
    </source>
</evidence>
<dbReference type="AlphaFoldDB" id="A0AAW6REQ7"/>
<evidence type="ECO:0000256" key="4">
    <source>
        <dbReference type="ARBA" id="ARBA00023136"/>
    </source>
</evidence>
<keyword evidence="3 6" id="KW-1133">Transmembrane helix</keyword>
<evidence type="ECO:0000256" key="3">
    <source>
        <dbReference type="ARBA" id="ARBA00022989"/>
    </source>
</evidence>
<evidence type="ECO:0000256" key="2">
    <source>
        <dbReference type="ARBA" id="ARBA00022692"/>
    </source>
</evidence>
<sequence length="232" mass="24208">MKTPAPESSEVNNALMRAVLWFLGLFACAVALALLMGGNRGTVTLFWPPWRVDVSANLALLLLLAAALLLHAGRLALRKAWRPAAALARFARFGRRAPARPPEACLAEAWAHRLAGRTAQARQAAAAALAAAGAQDWALQAQAHLMAAACETGPARQRHWRQAQAALAALTQLEPLAPSAAEPAAPAASADSAADTVPAGRRVLAASGQAAIRQEPGGGQEPARTPQKQEQI</sequence>
<dbReference type="Proteomes" id="UP001237156">
    <property type="component" value="Unassembled WGS sequence"/>
</dbReference>
<protein>
    <submittedName>
        <fullName evidence="8">Heme biosynthesis HemY N-terminal domain-containing protein</fullName>
    </submittedName>
</protein>